<organism evidence="2 3">
    <name type="scientific">Cryobacterium algoritolerans</name>
    <dbReference type="NCBI Taxonomy" id="1259184"/>
    <lineage>
        <taxon>Bacteria</taxon>
        <taxon>Bacillati</taxon>
        <taxon>Actinomycetota</taxon>
        <taxon>Actinomycetes</taxon>
        <taxon>Micrococcales</taxon>
        <taxon>Microbacteriaceae</taxon>
        <taxon>Cryobacterium</taxon>
    </lineage>
</organism>
<dbReference type="PANTHER" id="PTHR11695:SF648">
    <property type="entry name" value="ZINC-BINDING OXIDOREDUCTASE"/>
    <property type="match status" value="1"/>
</dbReference>
<evidence type="ECO:0000313" key="2">
    <source>
        <dbReference type="EMBL" id="TFC17418.1"/>
    </source>
</evidence>
<name>A0A4R8WUS3_9MICO</name>
<evidence type="ECO:0000259" key="1">
    <source>
        <dbReference type="SMART" id="SM00829"/>
    </source>
</evidence>
<dbReference type="SUPFAM" id="SSF50129">
    <property type="entry name" value="GroES-like"/>
    <property type="match status" value="1"/>
</dbReference>
<accession>A0A4R8WUS3</accession>
<keyword evidence="3" id="KW-1185">Reference proteome</keyword>
<dbReference type="Pfam" id="PF13602">
    <property type="entry name" value="ADH_zinc_N_2"/>
    <property type="match status" value="1"/>
</dbReference>
<dbReference type="SMART" id="SM00829">
    <property type="entry name" value="PKS_ER"/>
    <property type="match status" value="1"/>
</dbReference>
<comment type="caution">
    <text evidence="2">The sequence shown here is derived from an EMBL/GenBank/DDBJ whole genome shotgun (WGS) entry which is preliminary data.</text>
</comment>
<dbReference type="GO" id="GO:0016491">
    <property type="term" value="F:oxidoreductase activity"/>
    <property type="evidence" value="ECO:0007669"/>
    <property type="project" value="InterPro"/>
</dbReference>
<reference evidence="2 3" key="1">
    <citation type="submission" date="2019-03" db="EMBL/GenBank/DDBJ databases">
        <title>Genomics of glacier-inhabiting Cryobacterium strains.</title>
        <authorList>
            <person name="Liu Q."/>
            <person name="Xin Y.-H."/>
        </authorList>
    </citation>
    <scope>NUCLEOTIDE SEQUENCE [LARGE SCALE GENOMIC DNA]</scope>
    <source>
        <strain evidence="2 3">MDT1-3</strain>
    </source>
</reference>
<dbReference type="PANTHER" id="PTHR11695">
    <property type="entry name" value="ALCOHOL DEHYDROGENASE RELATED"/>
    <property type="match status" value="1"/>
</dbReference>
<dbReference type="InterPro" id="IPR036291">
    <property type="entry name" value="NAD(P)-bd_dom_sf"/>
</dbReference>
<dbReference type="GO" id="GO:0008270">
    <property type="term" value="F:zinc ion binding"/>
    <property type="evidence" value="ECO:0007669"/>
    <property type="project" value="InterPro"/>
</dbReference>
<protein>
    <submittedName>
        <fullName evidence="2">NAD(P)-dependent alcohol dehydrogenase</fullName>
    </submittedName>
</protein>
<dbReference type="CDD" id="cd08267">
    <property type="entry name" value="MDR1"/>
    <property type="match status" value="1"/>
</dbReference>
<dbReference type="AlphaFoldDB" id="A0A4R8WUS3"/>
<dbReference type="InterPro" id="IPR002364">
    <property type="entry name" value="Quin_OxRdtase/zeta-crystal_CS"/>
</dbReference>
<gene>
    <name evidence="2" type="ORF">E3O19_06325</name>
</gene>
<proteinExistence type="predicted"/>
<dbReference type="SUPFAM" id="SSF51735">
    <property type="entry name" value="NAD(P)-binding Rossmann-fold domains"/>
    <property type="match status" value="1"/>
</dbReference>
<dbReference type="Proteomes" id="UP000298412">
    <property type="component" value="Unassembled WGS sequence"/>
</dbReference>
<dbReference type="InterPro" id="IPR013154">
    <property type="entry name" value="ADH-like_N"/>
</dbReference>
<dbReference type="Pfam" id="PF08240">
    <property type="entry name" value="ADH_N"/>
    <property type="match status" value="1"/>
</dbReference>
<dbReference type="InterPro" id="IPR020843">
    <property type="entry name" value="ER"/>
</dbReference>
<dbReference type="Gene3D" id="3.90.180.10">
    <property type="entry name" value="Medium-chain alcohol dehydrogenases, catalytic domain"/>
    <property type="match status" value="1"/>
</dbReference>
<dbReference type="Gene3D" id="3.40.50.720">
    <property type="entry name" value="NAD(P)-binding Rossmann-like Domain"/>
    <property type="match status" value="1"/>
</dbReference>
<dbReference type="InterPro" id="IPR011032">
    <property type="entry name" value="GroES-like_sf"/>
</dbReference>
<sequence length="330" mass="35236">MRAIVHHAYGTADVLHLEHIERPAITPDEVLIRVRAAGVNHADWVYTSGRPLIARLAFGLRKPKQPVRGRDVAGVVEAVGANVTRFRPNDAVFGEVDAGSFAEYTAAPENQLALKPATLTFEQAAVVPVSARTALQGLRDTGRLRSGQSVLINGASGGVGTFAVQIAKALGAEVTGVCSRRNAELVRSLGADQVIDYTREDFTRSGRRYDLILDSIGNHSLIDLRRAITPTGTLVLSSGTGGRVLGPMGRIIRARLTSLFVGQTLTTGMLARSTETLDELRELIDSGAVTPVLERTYPLSETADALRHFTEAHARAKIAITVSSSADAAE</sequence>
<dbReference type="PROSITE" id="PS01162">
    <property type="entry name" value="QOR_ZETA_CRYSTAL"/>
    <property type="match status" value="1"/>
</dbReference>
<dbReference type="InterPro" id="IPR050700">
    <property type="entry name" value="YIM1/Zinc_Alcohol_DH_Fams"/>
</dbReference>
<dbReference type="OrthoDB" id="9790818at2"/>
<evidence type="ECO:0000313" key="3">
    <source>
        <dbReference type="Proteomes" id="UP000298412"/>
    </source>
</evidence>
<dbReference type="EMBL" id="SOFP01000032">
    <property type="protein sequence ID" value="TFC17418.1"/>
    <property type="molecule type" value="Genomic_DNA"/>
</dbReference>
<feature type="domain" description="Enoyl reductase (ER)" evidence="1">
    <location>
        <begin position="10"/>
        <end position="320"/>
    </location>
</feature>